<dbReference type="SUPFAM" id="SSF52540">
    <property type="entry name" value="P-loop containing nucleoside triphosphate hydrolases"/>
    <property type="match status" value="1"/>
</dbReference>
<evidence type="ECO:0000313" key="8">
    <source>
        <dbReference type="Proteomes" id="UP000631421"/>
    </source>
</evidence>
<name>A0A926UVN3_9CYAN</name>
<dbReference type="GO" id="GO:0016887">
    <property type="term" value="F:ATP hydrolysis activity"/>
    <property type="evidence" value="ECO:0007669"/>
    <property type="project" value="InterPro"/>
</dbReference>
<dbReference type="RefSeq" id="WP_190351231.1">
    <property type="nucleotide sequence ID" value="NZ_JACJPY010000035.1"/>
</dbReference>
<dbReference type="PANTHER" id="PTHR42788">
    <property type="entry name" value="TAURINE IMPORT ATP-BINDING PROTEIN-RELATED"/>
    <property type="match status" value="1"/>
</dbReference>
<protein>
    <submittedName>
        <fullName evidence="7">ABC transporter ATP-binding protein</fullName>
    </submittedName>
</protein>
<dbReference type="PANTHER" id="PTHR42788:SF13">
    <property type="entry name" value="ALIPHATIC SULFONATES IMPORT ATP-BINDING PROTEIN SSUB"/>
    <property type="match status" value="1"/>
</dbReference>
<dbReference type="Gene3D" id="3.40.50.300">
    <property type="entry name" value="P-loop containing nucleotide triphosphate hydrolases"/>
    <property type="match status" value="1"/>
</dbReference>
<evidence type="ECO:0000313" key="7">
    <source>
        <dbReference type="EMBL" id="MBD2150867.1"/>
    </source>
</evidence>
<dbReference type="AlphaFoldDB" id="A0A926UVN3"/>
<dbReference type="GO" id="GO:0005886">
    <property type="term" value="C:plasma membrane"/>
    <property type="evidence" value="ECO:0007669"/>
    <property type="project" value="UniProtKB-SubCell"/>
</dbReference>
<keyword evidence="5 7" id="KW-0067">ATP-binding</keyword>
<evidence type="ECO:0000256" key="2">
    <source>
        <dbReference type="ARBA" id="ARBA00009440"/>
    </source>
</evidence>
<dbReference type="SMART" id="SM00382">
    <property type="entry name" value="AAA"/>
    <property type="match status" value="1"/>
</dbReference>
<accession>A0A926UVN3</accession>
<keyword evidence="4" id="KW-0547">Nucleotide-binding</keyword>
<evidence type="ECO:0000256" key="4">
    <source>
        <dbReference type="ARBA" id="ARBA00022741"/>
    </source>
</evidence>
<dbReference type="InterPro" id="IPR003439">
    <property type="entry name" value="ABC_transporter-like_ATP-bd"/>
</dbReference>
<dbReference type="InterPro" id="IPR027417">
    <property type="entry name" value="P-loop_NTPase"/>
</dbReference>
<dbReference type="CDD" id="cd03293">
    <property type="entry name" value="ABC_NrtD_SsuB_transporters"/>
    <property type="match status" value="1"/>
</dbReference>
<dbReference type="Proteomes" id="UP000631421">
    <property type="component" value="Unassembled WGS sequence"/>
</dbReference>
<keyword evidence="3" id="KW-0813">Transport</keyword>
<reference evidence="7" key="1">
    <citation type="journal article" date="2015" name="ISME J.">
        <title>Draft Genome Sequence of Streptomyces incarnatus NRRL8089, which Produces the Nucleoside Antibiotic Sinefungin.</title>
        <authorList>
            <person name="Oshima K."/>
            <person name="Hattori M."/>
            <person name="Shimizu H."/>
            <person name="Fukuda K."/>
            <person name="Nemoto M."/>
            <person name="Inagaki K."/>
            <person name="Tamura T."/>
        </authorList>
    </citation>
    <scope>NUCLEOTIDE SEQUENCE</scope>
    <source>
        <strain evidence="7">FACHB-1277</strain>
    </source>
</reference>
<dbReference type="EMBL" id="JACJPY010000035">
    <property type="protein sequence ID" value="MBD2150867.1"/>
    <property type="molecule type" value="Genomic_DNA"/>
</dbReference>
<reference evidence="7" key="2">
    <citation type="submission" date="2020-08" db="EMBL/GenBank/DDBJ databases">
        <authorList>
            <person name="Chen M."/>
            <person name="Teng W."/>
            <person name="Zhao L."/>
            <person name="Hu C."/>
            <person name="Zhou Y."/>
            <person name="Han B."/>
            <person name="Song L."/>
            <person name="Shu W."/>
        </authorList>
    </citation>
    <scope>NUCLEOTIDE SEQUENCE</scope>
    <source>
        <strain evidence="7">FACHB-1277</strain>
    </source>
</reference>
<dbReference type="InterPro" id="IPR050166">
    <property type="entry name" value="ABC_transporter_ATP-bind"/>
</dbReference>
<comment type="caution">
    <text evidence="7">The sequence shown here is derived from an EMBL/GenBank/DDBJ whole genome shotgun (WGS) entry which is preliminary data.</text>
</comment>
<keyword evidence="8" id="KW-1185">Reference proteome</keyword>
<dbReference type="Pfam" id="PF00005">
    <property type="entry name" value="ABC_tran"/>
    <property type="match status" value="1"/>
</dbReference>
<dbReference type="InterPro" id="IPR003593">
    <property type="entry name" value="AAA+_ATPase"/>
</dbReference>
<gene>
    <name evidence="7" type="ORF">H6F44_12155</name>
</gene>
<dbReference type="InterPro" id="IPR017871">
    <property type="entry name" value="ABC_transporter-like_CS"/>
</dbReference>
<evidence type="ECO:0000259" key="6">
    <source>
        <dbReference type="PROSITE" id="PS50893"/>
    </source>
</evidence>
<evidence type="ECO:0000256" key="5">
    <source>
        <dbReference type="ARBA" id="ARBA00022840"/>
    </source>
</evidence>
<comment type="subcellular location">
    <subcellularLocation>
        <location evidence="1">Cell inner membrane</location>
        <topology evidence="1">Peripheral membrane protein</topology>
    </subcellularLocation>
</comment>
<proteinExistence type="inferred from homology"/>
<comment type="similarity">
    <text evidence="2">Belongs to the ABC transporter superfamily. Nitrate/nitrite/cyanate uptake transporter (NitT) (TC 3.A.1.16) family.</text>
</comment>
<evidence type="ECO:0000256" key="3">
    <source>
        <dbReference type="ARBA" id="ARBA00022448"/>
    </source>
</evidence>
<dbReference type="PROSITE" id="PS50893">
    <property type="entry name" value="ABC_TRANSPORTER_2"/>
    <property type="match status" value="1"/>
</dbReference>
<dbReference type="PROSITE" id="PS00211">
    <property type="entry name" value="ABC_TRANSPORTER_1"/>
    <property type="match status" value="1"/>
</dbReference>
<feature type="domain" description="ABC transporter" evidence="6">
    <location>
        <begin position="20"/>
        <end position="258"/>
    </location>
</feature>
<organism evidence="7 8">
    <name type="scientific">Pseudanabaena cinerea FACHB-1277</name>
    <dbReference type="NCBI Taxonomy" id="2949581"/>
    <lineage>
        <taxon>Bacteria</taxon>
        <taxon>Bacillati</taxon>
        <taxon>Cyanobacteriota</taxon>
        <taxon>Cyanophyceae</taxon>
        <taxon>Pseudanabaenales</taxon>
        <taxon>Pseudanabaenaceae</taxon>
        <taxon>Pseudanabaena</taxon>
        <taxon>Pseudanabaena cinerea</taxon>
    </lineage>
</organism>
<dbReference type="GO" id="GO:0005524">
    <property type="term" value="F:ATP binding"/>
    <property type="evidence" value="ECO:0007669"/>
    <property type="project" value="UniProtKB-KW"/>
</dbReference>
<sequence>MVQPVATASAEGTQPSRPLLEFDRIGLEYPFGDTMRTIIQEVSLDIQAGEFVSFVGPSGCGKTSILRMVSGLSPTKIGELRCHGQPVVKPLKNVGIAFQNPVLLPWRRTIDNVLLPLEVVHPYKRDFKVNHQHYVEMAQKLLSAVGLKDFQQQFPWQLSGGMRQRASLCRSLIHKPEILLLDEPFGALDAFTREEMWVMLQNLWMEAQCIGILITHDLRESVFLSDTVYVMSPRPSEIAFKLHIDLPRPRTLEMCLSDDFAHLAAELRRHIHKN</sequence>
<evidence type="ECO:0000256" key="1">
    <source>
        <dbReference type="ARBA" id="ARBA00004417"/>
    </source>
</evidence>